<proteinExistence type="predicted"/>
<dbReference type="EMBL" id="JACKWZ010000116">
    <property type="protein sequence ID" value="KAF9415140.1"/>
    <property type="molecule type" value="Genomic_DNA"/>
</dbReference>
<comment type="caution">
    <text evidence="1">The sequence shown here is derived from an EMBL/GenBank/DDBJ whole genome shotgun (WGS) entry which is preliminary data.</text>
</comment>
<organism evidence="1 2">
    <name type="scientific">Spodoptera exigua</name>
    <name type="common">Beet armyworm</name>
    <name type="synonym">Noctua fulgens</name>
    <dbReference type="NCBI Taxonomy" id="7107"/>
    <lineage>
        <taxon>Eukaryota</taxon>
        <taxon>Metazoa</taxon>
        <taxon>Ecdysozoa</taxon>
        <taxon>Arthropoda</taxon>
        <taxon>Hexapoda</taxon>
        <taxon>Insecta</taxon>
        <taxon>Pterygota</taxon>
        <taxon>Neoptera</taxon>
        <taxon>Endopterygota</taxon>
        <taxon>Lepidoptera</taxon>
        <taxon>Glossata</taxon>
        <taxon>Ditrysia</taxon>
        <taxon>Noctuoidea</taxon>
        <taxon>Noctuidae</taxon>
        <taxon>Amphipyrinae</taxon>
        <taxon>Spodoptera</taxon>
    </lineage>
</organism>
<evidence type="ECO:0000313" key="1">
    <source>
        <dbReference type="EMBL" id="KAF9415140.1"/>
    </source>
</evidence>
<keyword evidence="2" id="KW-1185">Reference proteome</keyword>
<gene>
    <name evidence="1" type="ORF">HW555_007117</name>
</gene>
<name>A0A835GDM8_SPOEX</name>
<evidence type="ECO:0000313" key="2">
    <source>
        <dbReference type="Proteomes" id="UP000648187"/>
    </source>
</evidence>
<sequence>MYFENEDWDLPAVIVDSSADDTSCQNCDYAFLIANNPARTFENGPGKSTFEMPSAEELIERRAKELACQQELQRLRELEERGEEAGTDRAAPDSLAADLSALLRRPQARRLAASELWAALAPHVPATPDDSPLLQAGLLEAQMPDIVQALAAAVKSATLWSDADMLASCALLAVAVLMENSPCRRKAVRTLHALLDRYANQEQLTAVANMMMTAFPAESAARLELSDQLCSGACSGGDRVAYILNGTAMLQLLGAGRAGPHCGPSLAQVARAAAAWRQRDAAARLRCVQLAGRLLSSPAGGGASAEERALLLEHLRPEPITASDTPQEDRLKVSYKSLIQSREPPAYLYSCSRRRPWVFGFEM</sequence>
<dbReference type="AlphaFoldDB" id="A0A835GDM8"/>
<protein>
    <submittedName>
        <fullName evidence="1">Uncharacterized protein</fullName>
    </submittedName>
</protein>
<reference evidence="1" key="1">
    <citation type="submission" date="2020-08" db="EMBL/GenBank/DDBJ databases">
        <title>Spodoptera exigua strain:BAW_Kor-Di-RS1 Genome sequencing and assembly.</title>
        <authorList>
            <person name="Kim J."/>
            <person name="Nam H.Y."/>
            <person name="Kwon M."/>
            <person name="Choi J.H."/>
            <person name="Cho S.R."/>
            <person name="Kim G.-H."/>
        </authorList>
    </citation>
    <scope>NUCLEOTIDE SEQUENCE</scope>
    <source>
        <strain evidence="1">BAW_Kor-Di-RS1</strain>
        <tissue evidence="1">Whole-body</tissue>
    </source>
</reference>
<feature type="non-terminal residue" evidence="1">
    <location>
        <position position="1"/>
    </location>
</feature>
<accession>A0A835GDM8</accession>
<dbReference type="Proteomes" id="UP000648187">
    <property type="component" value="Unassembled WGS sequence"/>
</dbReference>